<dbReference type="PANTHER" id="PTHR21274:SF0">
    <property type="entry name" value="MECKELIN"/>
    <property type="match status" value="1"/>
</dbReference>
<keyword evidence="1" id="KW-1133">Transmembrane helix</keyword>
<protein>
    <recommendedName>
        <fullName evidence="4">Meckelin</fullName>
    </recommendedName>
</protein>
<keyword evidence="3" id="KW-1185">Reference proteome</keyword>
<dbReference type="Proteomes" id="UP001527925">
    <property type="component" value="Unassembled WGS sequence"/>
</dbReference>
<comment type="caution">
    <text evidence="2">The sequence shown here is derived from an EMBL/GenBank/DDBJ whole genome shotgun (WGS) entry which is preliminary data.</text>
</comment>
<dbReference type="InterPro" id="IPR019170">
    <property type="entry name" value="Meckelin"/>
</dbReference>
<feature type="transmembrane region" description="Helical" evidence="1">
    <location>
        <begin position="364"/>
        <end position="384"/>
    </location>
</feature>
<accession>A0ABR4NFW3</accession>
<feature type="transmembrane region" description="Helical" evidence="1">
    <location>
        <begin position="426"/>
        <end position="451"/>
    </location>
</feature>
<evidence type="ECO:0000256" key="1">
    <source>
        <dbReference type="SAM" id="Phobius"/>
    </source>
</evidence>
<keyword evidence="1" id="KW-0472">Membrane</keyword>
<dbReference type="EMBL" id="JADGIZ020000006">
    <property type="protein sequence ID" value="KAL2918402.1"/>
    <property type="molecule type" value="Genomic_DNA"/>
</dbReference>
<reference evidence="2 3" key="1">
    <citation type="submission" date="2023-09" db="EMBL/GenBank/DDBJ databases">
        <title>Pangenome analysis of Batrachochytrium dendrobatidis and related Chytrids.</title>
        <authorList>
            <person name="Yacoub M.N."/>
            <person name="Stajich J.E."/>
            <person name="James T.Y."/>
        </authorList>
    </citation>
    <scope>NUCLEOTIDE SEQUENCE [LARGE SCALE GENOMIC DNA]</scope>
    <source>
        <strain evidence="2 3">JEL0888</strain>
    </source>
</reference>
<evidence type="ECO:0000313" key="2">
    <source>
        <dbReference type="EMBL" id="KAL2918402.1"/>
    </source>
</evidence>
<feature type="transmembrane region" description="Helical" evidence="1">
    <location>
        <begin position="471"/>
        <end position="489"/>
    </location>
</feature>
<dbReference type="Pfam" id="PF09773">
    <property type="entry name" value="Meckelin"/>
    <property type="match status" value="1"/>
</dbReference>
<sequence>MVATYSSGSYTCSCKQGGGLNSAPEGGACIARTVVSSVASQYSSIQSSVTFRDMIDVSGNAASETVQSDTFSNNFIRAIGNCQTYGDLLACQLLANLCVLALYDDTAKVCIAYQALAKSRGSIQASPYNDQPLGLPWLYYGLVNRELPQTTQTHIPSLTLDVTGSTGFATIPFVLGVYALNGTFLGYQNLTTELQLCRKDADAMLGWNKATRYYTSSCSINLFNLVQSGYETYFYELFINQTAGGLYPVPVRITNYRAANGAQINANPSGTDWTGTQLMRRFFVLDTASGVLNGKAAVIRVPASIVFTIRKAPETGKIMLPIVDITYTERETSSIALQDQSVYSTPQISFSLAYEQDYAYMRQVLTILFSISLSAGVIYAFYIARLWNSRNLGPYDSIDIYVRGLHRVLLLSAKALTPKLQFIMRLLLSIAGALGPIIGVFVFVLCMYFFVFYKLQSVMFVCLPHASTDTSMLSLAIAAVTVAEIAYIVRTLIRQCTTHIFFVDWERSKGRIVSSGNDPSAAQLAPVSVWRGIFMANQWNMLQTFQRVQIEFTLIVLLVLLEGLKLRNLAAPRPGFSDLSVDTPNPFLLLAVDCLCWLCLVVVQRAFHFLLFGRFYRNKLLQFIDLLSLANISLLIFDSPCHGYYIHGRSVHSYADTNMEELCNFLRKEENDMVPRRGLQDTNHQSFEVFVTLKMRSTFDKIFDQTTVQQPEVQRLNRMVNRLTVGEVRGGVLGDPIKPAADVQIQQYRQVNKFLRSFIDQNLKELPYAIREKTYFEQFVTSPDPSEGNVFFRSELGFAQTLLYGAESHMVLAYAYLFSYVDISCDSPALAAFVVWITHTALCFIRRHFGEINVSKKTLLDWKFLV</sequence>
<dbReference type="PANTHER" id="PTHR21274">
    <property type="entry name" value="MECKELIN"/>
    <property type="match status" value="1"/>
</dbReference>
<proteinExistence type="predicted"/>
<keyword evidence="1" id="KW-0812">Transmembrane</keyword>
<organism evidence="2 3">
    <name type="scientific">Polyrhizophydium stewartii</name>
    <dbReference type="NCBI Taxonomy" id="2732419"/>
    <lineage>
        <taxon>Eukaryota</taxon>
        <taxon>Fungi</taxon>
        <taxon>Fungi incertae sedis</taxon>
        <taxon>Chytridiomycota</taxon>
        <taxon>Chytridiomycota incertae sedis</taxon>
        <taxon>Chytridiomycetes</taxon>
        <taxon>Rhizophydiales</taxon>
        <taxon>Rhizophydiales incertae sedis</taxon>
        <taxon>Polyrhizophydium</taxon>
    </lineage>
</organism>
<evidence type="ECO:0008006" key="4">
    <source>
        <dbReference type="Google" id="ProtNLM"/>
    </source>
</evidence>
<name>A0ABR4NFW3_9FUNG</name>
<feature type="transmembrane region" description="Helical" evidence="1">
    <location>
        <begin position="586"/>
        <end position="608"/>
    </location>
</feature>
<evidence type="ECO:0000313" key="3">
    <source>
        <dbReference type="Proteomes" id="UP001527925"/>
    </source>
</evidence>
<gene>
    <name evidence="2" type="ORF">HK105_201802</name>
</gene>